<dbReference type="GeneID" id="17252801"/>
<protein>
    <submittedName>
        <fullName evidence="2">Uncharacterized protein</fullName>
    </submittedName>
</protein>
<keyword evidence="3" id="KW-1185">Reference proteome</keyword>
<feature type="compositionally biased region" description="Low complexity" evidence="1">
    <location>
        <begin position="92"/>
        <end position="107"/>
    </location>
</feature>
<evidence type="ECO:0000313" key="3">
    <source>
        <dbReference type="Proteomes" id="UP000013827"/>
    </source>
</evidence>
<feature type="region of interest" description="Disordered" evidence="1">
    <location>
        <begin position="31"/>
        <end position="107"/>
    </location>
</feature>
<feature type="compositionally biased region" description="Basic and acidic residues" evidence="1">
    <location>
        <begin position="72"/>
        <end position="83"/>
    </location>
</feature>
<accession>A0A0D3I5W6</accession>
<organism evidence="2 3">
    <name type="scientific">Emiliania huxleyi (strain CCMP1516)</name>
    <dbReference type="NCBI Taxonomy" id="280463"/>
    <lineage>
        <taxon>Eukaryota</taxon>
        <taxon>Haptista</taxon>
        <taxon>Haptophyta</taxon>
        <taxon>Prymnesiophyceae</taxon>
        <taxon>Isochrysidales</taxon>
        <taxon>Noelaerhabdaceae</taxon>
        <taxon>Emiliania</taxon>
    </lineage>
</organism>
<dbReference type="EnsemblProtists" id="EOD06651">
    <property type="protein sequence ID" value="EOD06651"/>
    <property type="gene ID" value="EMIHUDRAFT_446475"/>
</dbReference>
<name>A0A0D3I5W6_EMIH1</name>
<evidence type="ECO:0000256" key="1">
    <source>
        <dbReference type="SAM" id="MobiDB-lite"/>
    </source>
</evidence>
<dbReference type="KEGG" id="ehx:EMIHUDRAFT_446475"/>
<dbReference type="PaxDb" id="2903-EOD06651"/>
<reference evidence="3" key="1">
    <citation type="journal article" date="2013" name="Nature">
        <title>Pan genome of the phytoplankton Emiliania underpins its global distribution.</title>
        <authorList>
            <person name="Read B.A."/>
            <person name="Kegel J."/>
            <person name="Klute M.J."/>
            <person name="Kuo A."/>
            <person name="Lefebvre S.C."/>
            <person name="Maumus F."/>
            <person name="Mayer C."/>
            <person name="Miller J."/>
            <person name="Monier A."/>
            <person name="Salamov A."/>
            <person name="Young J."/>
            <person name="Aguilar M."/>
            <person name="Claverie J.M."/>
            <person name="Frickenhaus S."/>
            <person name="Gonzalez K."/>
            <person name="Herman E.K."/>
            <person name="Lin Y.C."/>
            <person name="Napier J."/>
            <person name="Ogata H."/>
            <person name="Sarno A.F."/>
            <person name="Shmutz J."/>
            <person name="Schroeder D."/>
            <person name="de Vargas C."/>
            <person name="Verret F."/>
            <person name="von Dassow P."/>
            <person name="Valentin K."/>
            <person name="Van de Peer Y."/>
            <person name="Wheeler G."/>
            <person name="Dacks J.B."/>
            <person name="Delwiche C.F."/>
            <person name="Dyhrman S.T."/>
            <person name="Glockner G."/>
            <person name="John U."/>
            <person name="Richards T."/>
            <person name="Worden A.Z."/>
            <person name="Zhang X."/>
            <person name="Grigoriev I.V."/>
            <person name="Allen A.E."/>
            <person name="Bidle K."/>
            <person name="Borodovsky M."/>
            <person name="Bowler C."/>
            <person name="Brownlee C."/>
            <person name="Cock J.M."/>
            <person name="Elias M."/>
            <person name="Gladyshev V.N."/>
            <person name="Groth M."/>
            <person name="Guda C."/>
            <person name="Hadaegh A."/>
            <person name="Iglesias-Rodriguez M.D."/>
            <person name="Jenkins J."/>
            <person name="Jones B.M."/>
            <person name="Lawson T."/>
            <person name="Leese F."/>
            <person name="Lindquist E."/>
            <person name="Lobanov A."/>
            <person name="Lomsadze A."/>
            <person name="Malik S.B."/>
            <person name="Marsh M.E."/>
            <person name="Mackinder L."/>
            <person name="Mock T."/>
            <person name="Mueller-Roeber B."/>
            <person name="Pagarete A."/>
            <person name="Parker M."/>
            <person name="Probert I."/>
            <person name="Quesneville H."/>
            <person name="Raines C."/>
            <person name="Rensing S.A."/>
            <person name="Riano-Pachon D.M."/>
            <person name="Richier S."/>
            <person name="Rokitta S."/>
            <person name="Shiraiwa Y."/>
            <person name="Soanes D.M."/>
            <person name="van der Giezen M."/>
            <person name="Wahlund T.M."/>
            <person name="Williams B."/>
            <person name="Wilson W."/>
            <person name="Wolfe G."/>
            <person name="Wurch L.L."/>
        </authorList>
    </citation>
    <scope>NUCLEOTIDE SEQUENCE</scope>
</reference>
<evidence type="ECO:0000313" key="2">
    <source>
        <dbReference type="EnsemblProtists" id="EOD06651"/>
    </source>
</evidence>
<dbReference type="Proteomes" id="UP000013827">
    <property type="component" value="Unassembled WGS sequence"/>
</dbReference>
<proteinExistence type="predicted"/>
<dbReference type="HOGENOM" id="CLU_2214957_0_0_1"/>
<dbReference type="RefSeq" id="XP_005759080.1">
    <property type="nucleotide sequence ID" value="XM_005759023.1"/>
</dbReference>
<sequence length="107" mass="11757">MSGHGEWTVRRRSLRLLRQGVHPLALGQTRRCRRRGGGRRADELHKRGRPLRERGDRGGHHHHVGGGGVRHGAADLRHAELRGGRGGGRGAGRLLALPRRLPSHPLG</sequence>
<reference evidence="2" key="2">
    <citation type="submission" date="2024-10" db="UniProtKB">
        <authorList>
            <consortium name="EnsemblProtists"/>
        </authorList>
    </citation>
    <scope>IDENTIFICATION</scope>
</reference>
<feature type="compositionally biased region" description="Basic and acidic residues" evidence="1">
    <location>
        <begin position="39"/>
        <end position="58"/>
    </location>
</feature>
<dbReference type="AlphaFoldDB" id="A0A0D3I5W6"/>